<dbReference type="Gene3D" id="1.25.40.20">
    <property type="entry name" value="Ankyrin repeat-containing domain"/>
    <property type="match status" value="2"/>
</dbReference>
<dbReference type="Pfam" id="PF11929">
    <property type="entry name" value="DUF3447"/>
    <property type="match status" value="1"/>
</dbReference>
<accession>A0ABR2JJW8</accession>
<dbReference type="SUPFAM" id="SSF48403">
    <property type="entry name" value="Ankyrin repeat"/>
    <property type="match status" value="1"/>
</dbReference>
<name>A0ABR2JJW8_9EUKA</name>
<dbReference type="SMART" id="SM00248">
    <property type="entry name" value="ANK"/>
    <property type="match status" value="3"/>
</dbReference>
<dbReference type="InterPro" id="IPR020683">
    <property type="entry name" value="DUF3447"/>
</dbReference>
<gene>
    <name evidence="2" type="ORF">M9Y10_004941</name>
</gene>
<dbReference type="Pfam" id="PF12796">
    <property type="entry name" value="Ank_2"/>
    <property type="match status" value="1"/>
</dbReference>
<reference evidence="2 3" key="1">
    <citation type="submission" date="2024-04" db="EMBL/GenBank/DDBJ databases">
        <title>Tritrichomonas musculus Genome.</title>
        <authorList>
            <person name="Alves-Ferreira E."/>
            <person name="Grigg M."/>
            <person name="Lorenzi H."/>
            <person name="Galac M."/>
        </authorList>
    </citation>
    <scope>NUCLEOTIDE SEQUENCE [LARGE SCALE GENOMIC DNA]</scope>
    <source>
        <strain evidence="2 3">EAF2021</strain>
    </source>
</reference>
<evidence type="ECO:0000313" key="2">
    <source>
        <dbReference type="EMBL" id="KAK8878176.1"/>
    </source>
</evidence>
<proteinExistence type="predicted"/>
<evidence type="ECO:0000313" key="3">
    <source>
        <dbReference type="Proteomes" id="UP001470230"/>
    </source>
</evidence>
<dbReference type="InterPro" id="IPR036770">
    <property type="entry name" value="Ankyrin_rpt-contain_sf"/>
</dbReference>
<comment type="caution">
    <text evidence="2">The sequence shown here is derived from an EMBL/GenBank/DDBJ whole genome shotgun (WGS) entry which is preliminary data.</text>
</comment>
<keyword evidence="3" id="KW-1185">Reference proteome</keyword>
<dbReference type="PANTHER" id="PTHR24159">
    <property type="match status" value="1"/>
</dbReference>
<sequence>MNLDLEKDSLFKISSLQEMILEINSTNIQEAKQYLNENEFFNDKQSIKQLLFTIDAVSHARPNTIPYLCELLVYSSEHIKKFYKSSDVAPIFHNNQIYLTLYQCNIIDIDSLVSISRCGFATFLFFAKELEEKAPSFYYGRLQKSSIIRRCIKSEEKSGNHQQNICEKEEDPLTVSIQKDDIIQFQDILSHSNISINSQTRYSINQANEFANEGYDLPSLIEYAAFNGSVKIFKFLWMKEAEMSENILKMAIFGGSYEIIHLIESKNIVFDKSALNTAIEYHRNEIVDYIHNSFEIELNNSSLLTSISYYNIPIFLNHFENTDNLLNLDFEKAIEIACEKGTFDVVTFLTNFEKNKNLLGLSKASAKGHLDIVEYLINVTKCNVNVKDPNGWTPLFFAVRNFHFDVLNFLLSVPEIDINVIDETGVLFC</sequence>
<evidence type="ECO:0000259" key="1">
    <source>
        <dbReference type="Pfam" id="PF11929"/>
    </source>
</evidence>
<feature type="domain" description="DUF3447" evidence="1">
    <location>
        <begin position="241"/>
        <end position="316"/>
    </location>
</feature>
<dbReference type="InterPro" id="IPR002110">
    <property type="entry name" value="Ankyrin_rpt"/>
</dbReference>
<organism evidence="2 3">
    <name type="scientific">Tritrichomonas musculus</name>
    <dbReference type="NCBI Taxonomy" id="1915356"/>
    <lineage>
        <taxon>Eukaryota</taxon>
        <taxon>Metamonada</taxon>
        <taxon>Parabasalia</taxon>
        <taxon>Tritrichomonadida</taxon>
        <taxon>Tritrichomonadidae</taxon>
        <taxon>Tritrichomonas</taxon>
    </lineage>
</organism>
<dbReference type="PANTHER" id="PTHR24159:SF5">
    <property type="entry name" value="ANK_REP_REGION DOMAIN-CONTAINING PROTEIN"/>
    <property type="match status" value="1"/>
</dbReference>
<dbReference type="Proteomes" id="UP001470230">
    <property type="component" value="Unassembled WGS sequence"/>
</dbReference>
<dbReference type="EMBL" id="JAPFFF010000011">
    <property type="protein sequence ID" value="KAK8878176.1"/>
    <property type="molecule type" value="Genomic_DNA"/>
</dbReference>
<protein>
    <recommendedName>
        <fullName evidence="1">DUF3447 domain-containing protein</fullName>
    </recommendedName>
</protein>